<dbReference type="GO" id="GO:0046819">
    <property type="term" value="P:protein secretion by the type V secretion system"/>
    <property type="evidence" value="ECO:0007669"/>
    <property type="project" value="TreeGrafter"/>
</dbReference>
<dbReference type="AlphaFoldDB" id="A0A1R1I7N4"/>
<dbReference type="PROSITE" id="PS51779">
    <property type="entry name" value="POTRA"/>
    <property type="match status" value="1"/>
</dbReference>
<keyword evidence="6" id="KW-0653">Protein transport</keyword>
<protein>
    <submittedName>
        <fullName evidence="11">Polymerase</fullName>
    </submittedName>
</protein>
<comment type="caution">
    <text evidence="11">The sequence shown here is derived from an EMBL/GenBank/DDBJ whole genome shotgun (WGS) entry which is preliminary data.</text>
</comment>
<keyword evidence="12" id="KW-1185">Reference proteome</keyword>
<evidence type="ECO:0000313" key="12">
    <source>
        <dbReference type="Proteomes" id="UP000187526"/>
    </source>
</evidence>
<dbReference type="GO" id="GO:0098046">
    <property type="term" value="C:type V protein secretion system complex"/>
    <property type="evidence" value="ECO:0007669"/>
    <property type="project" value="TreeGrafter"/>
</dbReference>
<dbReference type="Gene3D" id="2.40.160.50">
    <property type="entry name" value="membrane protein fhac: a member of the omp85/tpsb transporter family"/>
    <property type="match status" value="1"/>
</dbReference>
<keyword evidence="9" id="KW-0732">Signal</keyword>
<dbReference type="InterPro" id="IPR005565">
    <property type="entry name" value="Hemolysn_activator_HlyB_C"/>
</dbReference>
<accession>A0A1R1I7N4</accession>
<proteinExistence type="inferred from homology"/>
<name>A0A1R1I7N4_9RHOO</name>
<dbReference type="GO" id="GO:0009279">
    <property type="term" value="C:cell outer membrane"/>
    <property type="evidence" value="ECO:0007669"/>
    <property type="project" value="UniProtKB-SubCell"/>
</dbReference>
<dbReference type="Gene3D" id="3.10.20.310">
    <property type="entry name" value="membrane protein fhac"/>
    <property type="match status" value="1"/>
</dbReference>
<dbReference type="RefSeq" id="WP_076093128.1">
    <property type="nucleotide sequence ID" value="NZ_MTHD01000002.1"/>
</dbReference>
<evidence type="ECO:0000256" key="9">
    <source>
        <dbReference type="SAM" id="SignalP"/>
    </source>
</evidence>
<evidence type="ECO:0000256" key="4">
    <source>
        <dbReference type="ARBA" id="ARBA00022452"/>
    </source>
</evidence>
<organism evidence="11 12">
    <name type="scientific">Azonexus hydrophilus</name>
    <dbReference type="NCBI Taxonomy" id="418702"/>
    <lineage>
        <taxon>Bacteria</taxon>
        <taxon>Pseudomonadati</taxon>
        <taxon>Pseudomonadota</taxon>
        <taxon>Betaproteobacteria</taxon>
        <taxon>Rhodocyclales</taxon>
        <taxon>Azonexaceae</taxon>
        <taxon>Azonexus</taxon>
    </lineage>
</organism>
<dbReference type="EMBL" id="MTHD01000002">
    <property type="protein sequence ID" value="OMG54763.1"/>
    <property type="molecule type" value="Genomic_DNA"/>
</dbReference>
<reference evidence="11 12" key="1">
    <citation type="submission" date="2016-10" db="EMBL/GenBank/DDBJ databases">
        <title>Alkaliphiles isolated from bioreactors.</title>
        <authorList>
            <person name="Salah Z."/>
            <person name="Rout S.P."/>
            <person name="Humphreys P.N."/>
        </authorList>
    </citation>
    <scope>NUCLEOTIDE SEQUENCE [LARGE SCALE GENOMIC DNA]</scope>
    <source>
        <strain evidence="11 12">ZS02</strain>
    </source>
</reference>
<keyword evidence="5" id="KW-0812">Transmembrane</keyword>
<dbReference type="Pfam" id="PF08479">
    <property type="entry name" value="POTRA_2"/>
    <property type="match status" value="1"/>
</dbReference>
<dbReference type="InterPro" id="IPR013686">
    <property type="entry name" value="Polypept-transport_assoc_ShlB"/>
</dbReference>
<keyword evidence="8" id="KW-0998">Cell outer membrane</keyword>
<dbReference type="InterPro" id="IPR034746">
    <property type="entry name" value="POTRA"/>
</dbReference>
<keyword evidence="3" id="KW-0813">Transport</keyword>
<sequence>MTTFRFSLLAASFAAAFPGIALAQQQPDAGQILQQQQPAPQLPRTGPAIDVQAPATVQALPGGVEVTLSSVSFSGASIFNETELLATLGDFAGKSYDLAGLRGLAERVSAHYRANGYPFARAFIPQQSMAGGKLRIEVVEGRYGKVSAAGERADAAQGFLAPLRPGEVISSAPLERATLILDDQPGIKAAPIIRPGQEVGTGDLDVRVERTPGFSGDVGLDNHGNRYTGEYRARANLQWDSPFLFGDQVTARLLYSSEDMWLGSVGYSLPLGSSGLRANVGYAHTYYELAKDFANLGARGTAKVSTVGFTYPIIRSQKANLTLAATYQHKRLNDRQKVAGTDDSKSSDSLPIALNFDRRDALWGGGITYGSLSYTAGHLKLGNALENTDRTSRQDTRGSFDKVNLDIARVQATPVANLVLFGRVSSQWAGDNLDSSEGFSLGGANGVRAYPSGEGNGDEGWLVQLEVRYNMGAYSPYIFHDSGRVRLNARNAGLTAPASPNHRSISGEGIGLRYTRDNWNLDANVAWRSHGGEPQSDTRDRSPQFWASAGYRF</sequence>
<dbReference type="InterPro" id="IPR051544">
    <property type="entry name" value="TPS_OM_transporter"/>
</dbReference>
<feature type="chain" id="PRO_5013249424" evidence="9">
    <location>
        <begin position="24"/>
        <end position="553"/>
    </location>
</feature>
<evidence type="ECO:0000256" key="3">
    <source>
        <dbReference type="ARBA" id="ARBA00022448"/>
    </source>
</evidence>
<evidence type="ECO:0000313" key="11">
    <source>
        <dbReference type="EMBL" id="OMG54763.1"/>
    </source>
</evidence>
<evidence type="ECO:0000259" key="10">
    <source>
        <dbReference type="PROSITE" id="PS51779"/>
    </source>
</evidence>
<dbReference type="PANTHER" id="PTHR34597:SF1">
    <property type="entry name" value="HEME_HEMOPEXIN TRANSPORTER PROTEIN HUXB"/>
    <property type="match status" value="1"/>
</dbReference>
<comment type="similarity">
    <text evidence="2">Belongs to the TPS (TC 1.B.20) family.</text>
</comment>
<evidence type="ECO:0000256" key="6">
    <source>
        <dbReference type="ARBA" id="ARBA00022927"/>
    </source>
</evidence>
<dbReference type="STRING" id="418702.BJN45_06150"/>
<evidence type="ECO:0000256" key="1">
    <source>
        <dbReference type="ARBA" id="ARBA00004442"/>
    </source>
</evidence>
<evidence type="ECO:0000256" key="8">
    <source>
        <dbReference type="ARBA" id="ARBA00023237"/>
    </source>
</evidence>
<dbReference type="OrthoDB" id="572300at2"/>
<feature type="domain" description="POTRA" evidence="10">
    <location>
        <begin position="66"/>
        <end position="141"/>
    </location>
</feature>
<gene>
    <name evidence="11" type="ORF">BJN45_06150</name>
</gene>
<comment type="subcellular location">
    <subcellularLocation>
        <location evidence="1">Cell outer membrane</location>
    </subcellularLocation>
</comment>
<dbReference type="Proteomes" id="UP000187526">
    <property type="component" value="Unassembled WGS sequence"/>
</dbReference>
<feature type="signal peptide" evidence="9">
    <location>
        <begin position="1"/>
        <end position="23"/>
    </location>
</feature>
<dbReference type="Pfam" id="PF03865">
    <property type="entry name" value="ShlB"/>
    <property type="match status" value="1"/>
</dbReference>
<dbReference type="GO" id="GO:0008320">
    <property type="term" value="F:protein transmembrane transporter activity"/>
    <property type="evidence" value="ECO:0007669"/>
    <property type="project" value="TreeGrafter"/>
</dbReference>
<evidence type="ECO:0000256" key="5">
    <source>
        <dbReference type="ARBA" id="ARBA00022692"/>
    </source>
</evidence>
<keyword evidence="7" id="KW-0472">Membrane</keyword>
<dbReference type="PANTHER" id="PTHR34597">
    <property type="entry name" value="SLR1661 PROTEIN"/>
    <property type="match status" value="1"/>
</dbReference>
<keyword evidence="4" id="KW-1134">Transmembrane beta strand</keyword>
<evidence type="ECO:0000256" key="2">
    <source>
        <dbReference type="ARBA" id="ARBA00009055"/>
    </source>
</evidence>
<evidence type="ECO:0000256" key="7">
    <source>
        <dbReference type="ARBA" id="ARBA00023136"/>
    </source>
</evidence>